<dbReference type="InterPro" id="IPR027417">
    <property type="entry name" value="P-loop_NTPase"/>
</dbReference>
<dbReference type="RefSeq" id="WP_310307476.1">
    <property type="nucleotide sequence ID" value="NZ_BAAAXB010000001.1"/>
</dbReference>
<evidence type="ECO:0000313" key="3">
    <source>
        <dbReference type="EMBL" id="MDR6594475.1"/>
    </source>
</evidence>
<dbReference type="PANTHER" id="PTHR43581:SF3">
    <property type="entry name" value="AAA+ ATPASE DOMAIN-CONTAINING PROTEIN"/>
    <property type="match status" value="1"/>
</dbReference>
<dbReference type="Pfam" id="PF13304">
    <property type="entry name" value="AAA_21"/>
    <property type="match status" value="1"/>
</dbReference>
<organism evidence="3 4">
    <name type="scientific">Saccharothrix longispora</name>
    <dbReference type="NCBI Taxonomy" id="33920"/>
    <lineage>
        <taxon>Bacteria</taxon>
        <taxon>Bacillati</taxon>
        <taxon>Actinomycetota</taxon>
        <taxon>Actinomycetes</taxon>
        <taxon>Pseudonocardiales</taxon>
        <taxon>Pseudonocardiaceae</taxon>
        <taxon>Saccharothrix</taxon>
    </lineage>
</organism>
<keyword evidence="4" id="KW-1185">Reference proteome</keyword>
<evidence type="ECO:0000313" key="4">
    <source>
        <dbReference type="Proteomes" id="UP001268819"/>
    </source>
</evidence>
<gene>
    <name evidence="3" type="ORF">J2S66_002859</name>
</gene>
<dbReference type="InterPro" id="IPR051396">
    <property type="entry name" value="Bact_Antivir_Def_Nuclease"/>
</dbReference>
<comment type="caution">
    <text evidence="3">The sequence shown here is derived from an EMBL/GenBank/DDBJ whole genome shotgun (WGS) entry which is preliminary data.</text>
</comment>
<dbReference type="InterPro" id="IPR003593">
    <property type="entry name" value="AAA+_ATPase"/>
</dbReference>
<feature type="region of interest" description="Disordered" evidence="1">
    <location>
        <begin position="240"/>
        <end position="261"/>
    </location>
</feature>
<dbReference type="Gene3D" id="3.40.50.300">
    <property type="entry name" value="P-loop containing nucleotide triphosphate hydrolases"/>
    <property type="match status" value="2"/>
</dbReference>
<feature type="compositionally biased region" description="Basic and acidic residues" evidence="1">
    <location>
        <begin position="23"/>
        <end position="36"/>
    </location>
</feature>
<dbReference type="EMBL" id="JAVDSG010000001">
    <property type="protein sequence ID" value="MDR6594475.1"/>
    <property type="molecule type" value="Genomic_DNA"/>
</dbReference>
<dbReference type="SMART" id="SM00382">
    <property type="entry name" value="AAA"/>
    <property type="match status" value="1"/>
</dbReference>
<feature type="region of interest" description="Disordered" evidence="1">
    <location>
        <begin position="1"/>
        <end position="39"/>
    </location>
</feature>
<dbReference type="InterPro" id="IPR038729">
    <property type="entry name" value="Rad50/SbcC_AAA"/>
</dbReference>
<dbReference type="SUPFAM" id="SSF52540">
    <property type="entry name" value="P-loop containing nucleoside triphosphate hydrolases"/>
    <property type="match status" value="1"/>
</dbReference>
<evidence type="ECO:0000256" key="1">
    <source>
        <dbReference type="SAM" id="MobiDB-lite"/>
    </source>
</evidence>
<dbReference type="Pfam" id="PF13476">
    <property type="entry name" value="AAA_23"/>
    <property type="match status" value="1"/>
</dbReference>
<protein>
    <submittedName>
        <fullName evidence="3">ATPase</fullName>
    </submittedName>
</protein>
<feature type="domain" description="AAA+ ATPase" evidence="2">
    <location>
        <begin position="60"/>
        <end position="406"/>
    </location>
</feature>
<sequence length="636" mass="71473">MDHSIDGAAADTRAAQQLPLKGIEQKADTSRPERTSKPTTITRVTFKRFKQFRDAAIELNPGISLVAGGNNSGKTSLLHGLAVWEFCRIATIMERGDAGLIVDPQNPRQGFGLGDDQFSPINLPSLKHMWTNLKSAKETDAHDGYSLRLTCEWEDQGVQKELGFGMALVNDRLFIKTASSTLNAGDYIPRIAYLPPFAGIAAREERINGAVRRRRIGEGLAGAVLRNLLLDMYQANQAQRVKLREKPPAESSKRRTKISDPDLRKLREEDPWELLLHALRGVFNAELIVKEFREEYHSYIEVLVDKGVVDGYQLKRHPGYNPRDLMVEGSGFLQWLSVYTLATSPEADILLFDEPDAHLHPTLQKEMLTRLEALATSVGKQVLLATHSSEILRSAAPTRILHIRPDRKAKYLREHHQKIGLLEGLGSDYAPRIDRIRQTKRIFFVEGTTDIAILANLAATIGVDWPTEWIEWRTTATHKERKMIWRALCEDIPNITAVSLRDRDDEPLNTVGVDLKDAISPDSDRFSSRKWRRRYIESYLLWPHSLAECAGVSEEVIVEHLREQHGIAIGSTFTDTNAPQSLLDVRAKDVLSTLRLNAVELSKFIPEEAVCNDVRTIIGLLTGQDLNLIATDLTSS</sequence>
<dbReference type="Proteomes" id="UP001268819">
    <property type="component" value="Unassembled WGS sequence"/>
</dbReference>
<dbReference type="InterPro" id="IPR003959">
    <property type="entry name" value="ATPase_AAA_core"/>
</dbReference>
<dbReference type="PANTHER" id="PTHR43581">
    <property type="entry name" value="ATP/GTP PHOSPHATASE"/>
    <property type="match status" value="1"/>
</dbReference>
<accession>A0ABU1PV02</accession>
<name>A0ABU1PV02_9PSEU</name>
<feature type="compositionally biased region" description="Basic and acidic residues" evidence="1">
    <location>
        <begin position="242"/>
        <end position="261"/>
    </location>
</feature>
<reference evidence="3 4" key="1">
    <citation type="submission" date="2023-07" db="EMBL/GenBank/DDBJ databases">
        <title>Sequencing the genomes of 1000 actinobacteria strains.</title>
        <authorList>
            <person name="Klenk H.-P."/>
        </authorList>
    </citation>
    <scope>NUCLEOTIDE SEQUENCE [LARGE SCALE GENOMIC DNA]</scope>
    <source>
        <strain evidence="3 4">DSM 43749</strain>
    </source>
</reference>
<proteinExistence type="predicted"/>
<evidence type="ECO:0000259" key="2">
    <source>
        <dbReference type="SMART" id="SM00382"/>
    </source>
</evidence>
<dbReference type="CDD" id="cd00267">
    <property type="entry name" value="ABC_ATPase"/>
    <property type="match status" value="1"/>
</dbReference>